<dbReference type="Gene3D" id="3.40.50.300">
    <property type="entry name" value="P-loop containing nucleotide triphosphate hydrolases"/>
    <property type="match status" value="2"/>
</dbReference>
<dbReference type="GO" id="GO:0016787">
    <property type="term" value="F:hydrolase activity"/>
    <property type="evidence" value="ECO:0007669"/>
    <property type="project" value="InterPro"/>
</dbReference>
<dbReference type="InterPro" id="IPR021835">
    <property type="entry name" value="DUF3427"/>
</dbReference>
<dbReference type="PROSITE" id="PS51194">
    <property type="entry name" value="HELICASE_CTER"/>
    <property type="match status" value="1"/>
</dbReference>
<dbReference type="CDD" id="cd18799">
    <property type="entry name" value="SF2_C_EcoAI-like"/>
    <property type="match status" value="1"/>
</dbReference>
<dbReference type="GO" id="GO:0003677">
    <property type="term" value="F:DNA binding"/>
    <property type="evidence" value="ECO:0007669"/>
    <property type="project" value="InterPro"/>
</dbReference>
<feature type="domain" description="Helicase ATP-binding" evidence="1">
    <location>
        <begin position="199"/>
        <end position="347"/>
    </location>
</feature>
<evidence type="ECO:0000259" key="1">
    <source>
        <dbReference type="PROSITE" id="PS51192"/>
    </source>
</evidence>
<dbReference type="RefSeq" id="WP_013134176.1">
    <property type="nucleotide sequence ID" value="NC_014166.1"/>
</dbReference>
<feature type="domain" description="Helicase C-terminal" evidence="2">
    <location>
        <begin position="399"/>
        <end position="554"/>
    </location>
</feature>
<evidence type="ECO:0000259" key="2">
    <source>
        <dbReference type="PROSITE" id="PS51194"/>
    </source>
</evidence>
<dbReference type="Pfam" id="PF00271">
    <property type="entry name" value="Helicase_C"/>
    <property type="match status" value="1"/>
</dbReference>
<dbReference type="InterPro" id="IPR025202">
    <property type="entry name" value="PLD-like_dom"/>
</dbReference>
<dbReference type="GO" id="GO:0005829">
    <property type="term" value="C:cytosol"/>
    <property type="evidence" value="ECO:0007669"/>
    <property type="project" value="TreeGrafter"/>
</dbReference>
<dbReference type="HOGENOM" id="CLU_005588_1_1_7"/>
<dbReference type="GO" id="GO:0005524">
    <property type="term" value="F:ATP binding"/>
    <property type="evidence" value="ECO:0007669"/>
    <property type="project" value="InterPro"/>
</dbReference>
<name>D5V5J5_ARCNC</name>
<dbReference type="KEGG" id="ant:Arnit_0365"/>
<dbReference type="STRING" id="572480.Arnit_0365"/>
<keyword evidence="4" id="KW-1185">Reference proteome</keyword>
<dbReference type="SUPFAM" id="SSF56024">
    <property type="entry name" value="Phospholipase D/nuclease"/>
    <property type="match status" value="1"/>
</dbReference>
<reference evidence="3 4" key="1">
    <citation type="journal article" date="2010" name="Stand. Genomic Sci.">
        <title>Complete genome sequence of Arcobacter nitrofigilis type strain (CI).</title>
        <authorList>
            <person name="Pati A."/>
            <person name="Gronow S."/>
            <person name="Lapidus A."/>
            <person name="Copeland A."/>
            <person name="Glavina Del Rio T."/>
            <person name="Nolan M."/>
            <person name="Lucas S."/>
            <person name="Tice H."/>
            <person name="Cheng J.F."/>
            <person name="Han C."/>
            <person name="Chertkov O."/>
            <person name="Bruce D."/>
            <person name="Tapia R."/>
            <person name="Goodwin L."/>
            <person name="Pitluck S."/>
            <person name="Liolios K."/>
            <person name="Ivanova N."/>
            <person name="Mavromatis K."/>
            <person name="Chen A."/>
            <person name="Palaniappan K."/>
            <person name="Land M."/>
            <person name="Hauser L."/>
            <person name="Chang Y.J."/>
            <person name="Jeffries C.D."/>
            <person name="Detter J.C."/>
            <person name="Rohde M."/>
            <person name="Goker M."/>
            <person name="Bristow J."/>
            <person name="Eisen J.A."/>
            <person name="Markowitz V."/>
            <person name="Hugenholtz P."/>
            <person name="Klenk H.P."/>
            <person name="Kyrpides N.C."/>
        </authorList>
    </citation>
    <scope>NUCLEOTIDE SEQUENCE [LARGE SCALE GENOMIC DNA]</scope>
    <source>
        <strain evidence="4">ATCC 33309 / DSM 7299 / CCUG 15893 / LMG 7604 / NCTC 12251 / CI</strain>
    </source>
</reference>
<dbReference type="CDD" id="cd09204">
    <property type="entry name" value="PLDc_N_DEXD_b2"/>
    <property type="match status" value="1"/>
</dbReference>
<dbReference type="PANTHER" id="PTHR47396:SF1">
    <property type="entry name" value="ATP-DEPENDENT HELICASE IRC3-RELATED"/>
    <property type="match status" value="1"/>
</dbReference>
<dbReference type="Pfam" id="PF04851">
    <property type="entry name" value="ResIII"/>
    <property type="match status" value="1"/>
</dbReference>
<evidence type="ECO:0000313" key="4">
    <source>
        <dbReference type="Proteomes" id="UP000000939"/>
    </source>
</evidence>
<gene>
    <name evidence="3" type="ordered locus">Arnit_0365</name>
</gene>
<dbReference type="Proteomes" id="UP000000939">
    <property type="component" value="Chromosome"/>
</dbReference>
<dbReference type="InterPro" id="IPR006935">
    <property type="entry name" value="Helicase/UvrB_N"/>
</dbReference>
<dbReference type="Pfam" id="PF26350">
    <property type="entry name" value="DUF8090"/>
    <property type="match status" value="1"/>
</dbReference>
<dbReference type="SMART" id="SM00487">
    <property type="entry name" value="DEXDc"/>
    <property type="match status" value="1"/>
</dbReference>
<dbReference type="Pfam" id="PF13091">
    <property type="entry name" value="PLDc_2"/>
    <property type="match status" value="1"/>
</dbReference>
<protein>
    <submittedName>
        <fullName evidence="3">Type III restriction protein res subunit</fullName>
    </submittedName>
</protein>
<dbReference type="EMBL" id="CP001999">
    <property type="protein sequence ID" value="ADG92031.1"/>
    <property type="molecule type" value="Genomic_DNA"/>
</dbReference>
<dbReference type="AlphaFoldDB" id="D5V5J5"/>
<proteinExistence type="predicted"/>
<dbReference type="PANTHER" id="PTHR47396">
    <property type="entry name" value="TYPE I RESTRICTION ENZYME ECOKI R PROTEIN"/>
    <property type="match status" value="1"/>
</dbReference>
<sequence>MNSLITNGSNSNFYTHLTKLLRECKSYYFSVAFINFSGLQLLLDSLEFCQKNAIKGKILTSTYLNFTQPKALKKLLEYENIDLKIYDTNHFQKGFHTKAYIFEFEDDYKILLGSSNITASAFKSNVEWNIKTVSKKDDIFTNEILSEFDTLFKQSFEVNTSFINEYENFYNKNKIEEFSYKRSFTLNSMQEEALYNLQHLRDKRQTKALVLAATGTGKTYLAAFDVKAYEPKRVLFIVHRENILIKAKNSFEKIISNKTMGLYTGNKKEIDKEYLFTTIQTMSSNYENFLKEEFDYIIIDEAHHITSPSYEKVCDYFEPKFLLGLTATPNRSDEGNIYEVFDENIACDIRLNNALEHNLISSFHYYGISDIESIDYENIDILNISQLSKALMVNKRVDYIIEKMDFYSFDGKKRKALAFCASKEHANFMAEEFSKKGIMSIALTSGDSIEKREEYIKNLEDDNNDLEVICSVDIFNEGIDIPSINSVLFLRPTNSSIVFVQQLGRGLRKHKNKEFVTILDFIGNHNRAYMVAFGLLGDKIIDKESLKIALSNDFANIAHAFISMDEISKKRVLEQIEKENFYSMRYLKQKYYEFKSLLSNKIPMLEDYIAFSDHISPLDFISESKSYIEFLQKVEDKDEFKILCQDENFLKAIRFCEFLLPIKRVYEFVILKYLLTYKSCSEKQIFDLLNKELDFVCKDTIKHSFRYLNQEFFDKLQVQRYLKLVDLKENKLFITKEFEKILEKDTAKTFMEHSLNYGIITYKQTFKEKNYGLPFLKLYEKYNMLNIALVCNLDKIHTSFRGSGFLKHKDDFFLFITLQKDKMSKSSKYKNNFLSKKLITYVSKPNMSSDKSDGLRLSQNIKYKTRLHLFVRKISHEDKKVQAFIYLGLCNSKSYEGNKPINITLELEREVRDELYEEFTKLP</sequence>
<dbReference type="InterPro" id="IPR050742">
    <property type="entry name" value="Helicase_Restrict-Modif_Enz"/>
</dbReference>
<evidence type="ECO:0000313" key="3">
    <source>
        <dbReference type="EMBL" id="ADG92031.1"/>
    </source>
</evidence>
<dbReference type="eggNOG" id="COG1061">
    <property type="taxonomic scope" value="Bacteria"/>
</dbReference>
<dbReference type="SUPFAM" id="SSF52540">
    <property type="entry name" value="P-loop containing nucleoside triphosphate hydrolases"/>
    <property type="match status" value="1"/>
</dbReference>
<accession>D5V5J5</accession>
<dbReference type="InterPro" id="IPR058403">
    <property type="entry name" value="DUF8090"/>
</dbReference>
<dbReference type="InterPro" id="IPR001650">
    <property type="entry name" value="Helicase_C-like"/>
</dbReference>
<dbReference type="SMART" id="SM00490">
    <property type="entry name" value="HELICc"/>
    <property type="match status" value="1"/>
</dbReference>
<dbReference type="CDD" id="cd18032">
    <property type="entry name" value="DEXHc_RE_I_III_res"/>
    <property type="match status" value="1"/>
</dbReference>
<dbReference type="Pfam" id="PF11907">
    <property type="entry name" value="DUF3427"/>
    <property type="match status" value="1"/>
</dbReference>
<organism evidence="3 4">
    <name type="scientific">Arcobacter nitrofigilis (strain ATCC 33309 / DSM 7299 / CCUG 15893 / LMG 7604 / NCTC 12251 / CI)</name>
    <name type="common">Campylobacter nitrofigilis</name>
    <dbReference type="NCBI Taxonomy" id="572480"/>
    <lineage>
        <taxon>Bacteria</taxon>
        <taxon>Pseudomonadati</taxon>
        <taxon>Campylobacterota</taxon>
        <taxon>Epsilonproteobacteria</taxon>
        <taxon>Campylobacterales</taxon>
        <taxon>Arcobacteraceae</taxon>
        <taxon>Arcobacter</taxon>
    </lineage>
</organism>
<dbReference type="InterPro" id="IPR027417">
    <property type="entry name" value="P-loop_NTPase"/>
</dbReference>
<dbReference type="Gene3D" id="3.30.870.10">
    <property type="entry name" value="Endonuclease Chain A"/>
    <property type="match status" value="1"/>
</dbReference>
<dbReference type="OrthoDB" id="9804086at2"/>
<dbReference type="InterPro" id="IPR014001">
    <property type="entry name" value="Helicase_ATP-bd"/>
</dbReference>
<dbReference type="REBASE" id="332937">
    <property type="entry name" value="Ani7299ORF365P"/>
</dbReference>
<dbReference type="PROSITE" id="PS51192">
    <property type="entry name" value="HELICASE_ATP_BIND_1"/>
    <property type="match status" value="1"/>
</dbReference>
<dbReference type="eggNOG" id="COG3886">
    <property type="taxonomic scope" value="Bacteria"/>
</dbReference>